<name>A0A0A9YCK9_LYGHE</name>
<accession>A0A0A9YCK9</accession>
<organism evidence="1">
    <name type="scientific">Lygus hesperus</name>
    <name type="common">Western plant bug</name>
    <dbReference type="NCBI Taxonomy" id="30085"/>
    <lineage>
        <taxon>Eukaryota</taxon>
        <taxon>Metazoa</taxon>
        <taxon>Ecdysozoa</taxon>
        <taxon>Arthropoda</taxon>
        <taxon>Hexapoda</taxon>
        <taxon>Insecta</taxon>
        <taxon>Pterygota</taxon>
        <taxon>Neoptera</taxon>
        <taxon>Paraneoptera</taxon>
        <taxon>Hemiptera</taxon>
        <taxon>Heteroptera</taxon>
        <taxon>Panheteroptera</taxon>
        <taxon>Cimicomorpha</taxon>
        <taxon>Miridae</taxon>
        <taxon>Mirini</taxon>
        <taxon>Lygus</taxon>
    </lineage>
</organism>
<dbReference type="EMBL" id="GBHO01014248">
    <property type="protein sequence ID" value="JAG29356.1"/>
    <property type="molecule type" value="Transcribed_RNA"/>
</dbReference>
<reference evidence="1" key="1">
    <citation type="journal article" date="2014" name="PLoS ONE">
        <title>Transcriptome-Based Identification of ABC Transporters in the Western Tarnished Plant Bug Lygus hesperus.</title>
        <authorList>
            <person name="Hull J.J."/>
            <person name="Chaney K."/>
            <person name="Geib S.M."/>
            <person name="Fabrick J.A."/>
            <person name="Brent C.S."/>
            <person name="Walsh D."/>
            <person name="Lavine L.C."/>
        </authorList>
    </citation>
    <scope>NUCLEOTIDE SEQUENCE</scope>
</reference>
<gene>
    <name evidence="1" type="primary">mscL</name>
    <name evidence="1" type="ORF">CM83_105344</name>
</gene>
<feature type="non-terminal residue" evidence="1">
    <location>
        <position position="1"/>
    </location>
</feature>
<evidence type="ECO:0000313" key="1">
    <source>
        <dbReference type="EMBL" id="JAG29356.1"/>
    </source>
</evidence>
<sequence>HTQLHMLLRQHPEGVAVPCMHLNLLGCTHKRWAQVSADIHIRWQHLLQNTTEMCVKLCTCGRECEWRWWGVYHCIRCILRTSTVDGSAVGSTQLILYSVGFWVEELRSNVIVR</sequence>
<feature type="non-terminal residue" evidence="1">
    <location>
        <position position="113"/>
    </location>
</feature>
<reference evidence="1" key="2">
    <citation type="submission" date="2014-07" db="EMBL/GenBank/DDBJ databases">
        <authorList>
            <person name="Hull J."/>
        </authorList>
    </citation>
    <scope>NUCLEOTIDE SEQUENCE</scope>
</reference>
<dbReference type="AlphaFoldDB" id="A0A0A9YCK9"/>
<protein>
    <submittedName>
        <fullName evidence="1">Large-conductance mechanosensitive channel</fullName>
    </submittedName>
</protein>
<proteinExistence type="predicted"/>